<feature type="region of interest" description="Disordered" evidence="1">
    <location>
        <begin position="35"/>
        <end position="76"/>
    </location>
</feature>
<dbReference type="EMBL" id="CADCTH010000288">
    <property type="protein sequence ID" value="CAA9254944.1"/>
    <property type="molecule type" value="Genomic_DNA"/>
</dbReference>
<feature type="compositionally biased region" description="Basic and acidic residues" evidence="1">
    <location>
        <begin position="54"/>
        <end position="76"/>
    </location>
</feature>
<evidence type="ECO:0000256" key="1">
    <source>
        <dbReference type="SAM" id="MobiDB-lite"/>
    </source>
</evidence>
<accession>A0A6J4IKQ4</accession>
<proteinExistence type="predicted"/>
<protein>
    <submittedName>
        <fullName evidence="2">Uncharacterized protein</fullName>
    </submittedName>
</protein>
<organism evidence="2">
    <name type="scientific">uncultured Actinomycetospora sp</name>
    <dbReference type="NCBI Taxonomy" id="1135996"/>
    <lineage>
        <taxon>Bacteria</taxon>
        <taxon>Bacillati</taxon>
        <taxon>Actinomycetota</taxon>
        <taxon>Actinomycetes</taxon>
        <taxon>Pseudonocardiales</taxon>
        <taxon>Pseudonocardiaceae</taxon>
        <taxon>Actinomycetospora</taxon>
        <taxon>environmental samples</taxon>
    </lineage>
</organism>
<feature type="compositionally biased region" description="Basic and acidic residues" evidence="1">
    <location>
        <begin position="105"/>
        <end position="115"/>
    </location>
</feature>
<gene>
    <name evidence="2" type="ORF">AVDCRST_MAG54-2182</name>
</gene>
<dbReference type="AlphaFoldDB" id="A0A6J4IKQ4"/>
<evidence type="ECO:0000313" key="2">
    <source>
        <dbReference type="EMBL" id="CAA9254944.1"/>
    </source>
</evidence>
<reference evidence="2" key="1">
    <citation type="submission" date="2020-02" db="EMBL/GenBank/DDBJ databases">
        <authorList>
            <person name="Meier V. D."/>
        </authorList>
    </citation>
    <scope>NUCLEOTIDE SEQUENCE</scope>
    <source>
        <strain evidence="2">AVDCRST_MAG54</strain>
    </source>
</reference>
<feature type="region of interest" description="Disordered" evidence="1">
    <location>
        <begin position="88"/>
        <end position="131"/>
    </location>
</feature>
<feature type="compositionally biased region" description="Basic residues" evidence="1">
    <location>
        <begin position="94"/>
        <end position="104"/>
    </location>
</feature>
<sequence>MVRALERPAHRALVLGADPRAAVAADVEVGVDRAVAPPGDDDALPADLHGLEGAGRRDVRGEDGAEPAGLEHEGLLGREDRRVRVVPARERRAQARRQPRRRGRRCDLSGGHDRAPGVLAPACPRVALDET</sequence>
<name>A0A6J4IKQ4_9PSEU</name>